<proteinExistence type="inferred from homology"/>
<evidence type="ECO:0000256" key="9">
    <source>
        <dbReference type="ARBA" id="ARBA00022840"/>
    </source>
</evidence>
<comment type="subcellular location">
    <subcellularLocation>
        <location evidence="1">Plastid</location>
        <location evidence="1">Chloroplast</location>
    </subcellularLocation>
</comment>
<dbReference type="InterPro" id="IPR027417">
    <property type="entry name" value="P-loop_NTPase"/>
</dbReference>
<evidence type="ECO:0000256" key="7">
    <source>
        <dbReference type="ARBA" id="ARBA00022741"/>
    </source>
</evidence>
<dbReference type="GO" id="GO:0016020">
    <property type="term" value="C:membrane"/>
    <property type="evidence" value="ECO:0007669"/>
    <property type="project" value="GOC"/>
</dbReference>
<evidence type="ECO:0000256" key="4">
    <source>
        <dbReference type="ARBA" id="ARBA00022516"/>
    </source>
</evidence>
<keyword evidence="7" id="KW-0547">Nucleotide-binding</keyword>
<evidence type="ECO:0000256" key="2">
    <source>
        <dbReference type="ARBA" id="ARBA00004870"/>
    </source>
</evidence>
<evidence type="ECO:0000256" key="1">
    <source>
        <dbReference type="ARBA" id="ARBA00004229"/>
    </source>
</evidence>
<dbReference type="HAMAP" id="MF_00409">
    <property type="entry name" value="LpxK"/>
    <property type="match status" value="1"/>
</dbReference>
<evidence type="ECO:0000256" key="5">
    <source>
        <dbReference type="ARBA" id="ARBA00022556"/>
    </source>
</evidence>
<sequence>MSHVLKRRGILPVHILVRTAILPGRQRRLMGPAFSHVTMRIRETIVSAMDDKLASGTVASELVYGVLKALSLAYSAGLWVRKVAYRLQLLRTHVLPVPVISVGNVTVGGSGKTPMCVYLAKLSRMANLRPLVLTRGYGEDEDKMMMQLLDGVAGVGSGARRYEIGSHMLNNEDDQLQTLDCKYKHLPNGTMETSANHGLNYDLIILDDGLQHSRILRDFHVVMINCLDPPTQHKHLLPRGRLREPLCDAIKLADVIVVHNADKVSERKVQEVEDDVRSLAVNSRGKSFNTTERKMHLTVRSHFSPSRMTRLTCKGDQDREMPRRQELELSNCAVYCFAGIANPEGFFQSVKSLSPALYLGETSFPDHHKYCLRDLEDITQAAKRENQEIHEDRLPIVIITTEKDVARSGEMIETFFNQQQVEVCILGGDLVLHGDPSQLVELCLLPSALRRMLTSRPSS</sequence>
<evidence type="ECO:0000256" key="10">
    <source>
        <dbReference type="ARBA" id="ARBA00023098"/>
    </source>
</evidence>
<evidence type="ECO:0000313" key="11">
    <source>
        <dbReference type="EMBL" id="CAE2264573.1"/>
    </source>
</evidence>
<keyword evidence="10" id="KW-0443">Lipid metabolism</keyword>
<evidence type="ECO:0000256" key="6">
    <source>
        <dbReference type="ARBA" id="ARBA00022679"/>
    </source>
</evidence>
<dbReference type="AlphaFoldDB" id="A0A7S4JID7"/>
<accession>A0A7S4JID7</accession>
<reference evidence="11" key="1">
    <citation type="submission" date="2021-01" db="EMBL/GenBank/DDBJ databases">
        <authorList>
            <person name="Corre E."/>
            <person name="Pelletier E."/>
            <person name="Niang G."/>
            <person name="Scheremetjew M."/>
            <person name="Finn R."/>
            <person name="Kale V."/>
            <person name="Holt S."/>
            <person name="Cochrane G."/>
            <person name="Meng A."/>
            <person name="Brown T."/>
            <person name="Cohen L."/>
        </authorList>
    </citation>
    <scope>NUCLEOTIDE SEQUENCE</scope>
    <source>
        <strain evidence="11">CCMP 2712</strain>
    </source>
</reference>
<dbReference type="GO" id="GO:0009507">
    <property type="term" value="C:chloroplast"/>
    <property type="evidence" value="ECO:0007669"/>
    <property type="project" value="UniProtKB-SubCell"/>
</dbReference>
<dbReference type="Pfam" id="PF02606">
    <property type="entry name" value="LpxK"/>
    <property type="match status" value="1"/>
</dbReference>
<keyword evidence="8" id="KW-0418">Kinase</keyword>
<gene>
    <name evidence="11" type="ORF">GTHE00462_LOCUS5926</name>
</gene>
<evidence type="ECO:0000256" key="3">
    <source>
        <dbReference type="ARBA" id="ARBA00012071"/>
    </source>
</evidence>
<dbReference type="GO" id="GO:0009245">
    <property type="term" value="P:lipid A biosynthetic process"/>
    <property type="evidence" value="ECO:0007669"/>
    <property type="project" value="UniProtKB-KW"/>
</dbReference>
<name>A0A7S4JID7_GUITH</name>
<organism evidence="11">
    <name type="scientific">Guillardia theta</name>
    <name type="common">Cryptophyte</name>
    <name type="synonym">Cryptomonas phi</name>
    <dbReference type="NCBI Taxonomy" id="55529"/>
    <lineage>
        <taxon>Eukaryota</taxon>
        <taxon>Cryptophyceae</taxon>
        <taxon>Pyrenomonadales</taxon>
        <taxon>Geminigeraceae</taxon>
        <taxon>Guillardia</taxon>
    </lineage>
</organism>
<keyword evidence="9" id="KW-0067">ATP-binding</keyword>
<evidence type="ECO:0000256" key="8">
    <source>
        <dbReference type="ARBA" id="ARBA00022777"/>
    </source>
</evidence>
<dbReference type="UniPathway" id="UPA00359">
    <property type="reaction ID" value="UER00482"/>
</dbReference>
<keyword evidence="5" id="KW-0441">Lipid A biosynthesis</keyword>
<comment type="pathway">
    <text evidence="2">Glycolipid biosynthesis; lipid IV(A) biosynthesis; lipid IV(A) from (3R)-3-hydroxytetradecanoyl-[acyl-carrier-protein] and UDP-N-acetyl-alpha-D-glucosamine: step 6/6.</text>
</comment>
<dbReference type="SUPFAM" id="SSF52540">
    <property type="entry name" value="P-loop containing nucleoside triphosphate hydrolases"/>
    <property type="match status" value="1"/>
</dbReference>
<dbReference type="PANTHER" id="PTHR42724">
    <property type="entry name" value="TETRAACYLDISACCHARIDE 4'-KINASE"/>
    <property type="match status" value="1"/>
</dbReference>
<protein>
    <recommendedName>
        <fullName evidence="3">tetraacyldisaccharide 4'-kinase</fullName>
        <ecNumber evidence="3">2.7.1.130</ecNumber>
    </recommendedName>
</protein>
<dbReference type="GO" id="GO:0009029">
    <property type="term" value="F:lipid-A 4'-kinase activity"/>
    <property type="evidence" value="ECO:0007669"/>
    <property type="project" value="UniProtKB-EC"/>
</dbReference>
<dbReference type="GO" id="GO:0005524">
    <property type="term" value="F:ATP binding"/>
    <property type="evidence" value="ECO:0007669"/>
    <property type="project" value="UniProtKB-KW"/>
</dbReference>
<dbReference type="PANTHER" id="PTHR42724:SF1">
    <property type="entry name" value="TETRAACYLDISACCHARIDE 4'-KINASE, MITOCHONDRIAL-RELATED"/>
    <property type="match status" value="1"/>
</dbReference>
<dbReference type="InterPro" id="IPR003758">
    <property type="entry name" value="LpxK"/>
</dbReference>
<dbReference type="EC" id="2.7.1.130" evidence="3"/>
<dbReference type="EMBL" id="HBKN01007431">
    <property type="protein sequence ID" value="CAE2264573.1"/>
    <property type="molecule type" value="Transcribed_RNA"/>
</dbReference>
<keyword evidence="6" id="KW-0808">Transferase</keyword>
<keyword evidence="4" id="KW-0444">Lipid biosynthesis</keyword>